<dbReference type="OrthoDB" id="9810259at2"/>
<feature type="transmembrane region" description="Helical" evidence="9">
    <location>
        <begin position="136"/>
        <end position="160"/>
    </location>
</feature>
<comment type="pathway">
    <text evidence="9">Protein modification; lipoprotein biosynthesis (signal peptide cleavage).</text>
</comment>
<dbReference type="RefSeq" id="WP_110833671.1">
    <property type="nucleotide sequence ID" value="NZ_QKLU01000007.1"/>
</dbReference>
<evidence type="ECO:0000256" key="10">
    <source>
        <dbReference type="RuleBase" id="RU000594"/>
    </source>
</evidence>
<keyword evidence="7 9" id="KW-1133">Transmembrane helix</keyword>
<proteinExistence type="inferred from homology"/>
<dbReference type="EMBL" id="QKLU01000007">
    <property type="protein sequence ID" value="PYF71525.1"/>
    <property type="molecule type" value="Genomic_DNA"/>
</dbReference>
<comment type="catalytic activity">
    <reaction evidence="9 10">
        <text>Release of signal peptides from bacterial membrane prolipoproteins. Hydrolyzes -Xaa-Yaa-Zaa-|-(S,diacylglyceryl)Cys-, in which Xaa is hydrophobic (preferably Leu), and Yaa (Ala or Ser) and Zaa (Gly or Ala) have small, neutral side chains.</text>
        <dbReference type="EC" id="3.4.23.36"/>
    </reaction>
</comment>
<keyword evidence="5 9" id="KW-0064">Aspartyl protease</keyword>
<comment type="caution">
    <text evidence="9">Lacks conserved residue(s) required for the propagation of feature annotation.</text>
</comment>
<keyword evidence="4 9" id="KW-0812">Transmembrane</keyword>
<keyword evidence="3 9" id="KW-0645">Protease</keyword>
<comment type="function">
    <text evidence="9 10">This protein specifically catalyzes the removal of signal peptides from prolipoproteins.</text>
</comment>
<evidence type="ECO:0000256" key="5">
    <source>
        <dbReference type="ARBA" id="ARBA00022750"/>
    </source>
</evidence>
<comment type="similarity">
    <text evidence="1 9 11">Belongs to the peptidase A8 family.</text>
</comment>
<evidence type="ECO:0000256" key="11">
    <source>
        <dbReference type="RuleBase" id="RU004181"/>
    </source>
</evidence>
<feature type="transmembrane region" description="Helical" evidence="9">
    <location>
        <begin position="69"/>
        <end position="91"/>
    </location>
</feature>
<evidence type="ECO:0000256" key="2">
    <source>
        <dbReference type="ARBA" id="ARBA00022475"/>
    </source>
</evidence>
<keyword evidence="2 9" id="KW-1003">Cell membrane</keyword>
<dbReference type="GO" id="GO:0006508">
    <property type="term" value="P:proteolysis"/>
    <property type="evidence" value="ECO:0007669"/>
    <property type="project" value="UniProtKB-KW"/>
</dbReference>
<dbReference type="InterPro" id="IPR001872">
    <property type="entry name" value="Peptidase_A8"/>
</dbReference>
<evidence type="ECO:0000256" key="4">
    <source>
        <dbReference type="ARBA" id="ARBA00022692"/>
    </source>
</evidence>
<dbReference type="PANTHER" id="PTHR33695:SF1">
    <property type="entry name" value="LIPOPROTEIN SIGNAL PEPTIDASE"/>
    <property type="match status" value="1"/>
</dbReference>
<dbReference type="GO" id="GO:0005886">
    <property type="term" value="C:plasma membrane"/>
    <property type="evidence" value="ECO:0007669"/>
    <property type="project" value="UniProtKB-SubCell"/>
</dbReference>
<evidence type="ECO:0000313" key="13">
    <source>
        <dbReference type="Proteomes" id="UP000248198"/>
    </source>
</evidence>
<dbReference type="Pfam" id="PF01252">
    <property type="entry name" value="Peptidase_A8"/>
    <property type="match status" value="1"/>
</dbReference>
<dbReference type="PANTHER" id="PTHR33695">
    <property type="entry name" value="LIPOPROTEIN SIGNAL PEPTIDASE"/>
    <property type="match status" value="1"/>
</dbReference>
<sequence length="170" mass="19024">MKKSRLLIRNFVLICILACTIGCDQMTKTIVRKEMGDHEHIKLIYDRLTLTKVENSGAFLSIGDTFPSWIRFLFLSLLPLFVLGFGLYFLLSRSNIGKAYTIGLCFVLGGGIGNLYDRLVHGSVTDFMHIDFGIFQTGIFNVADLAIMTGMGMILFQLYLGKKHIDTSLG</sequence>
<keyword evidence="6 9" id="KW-0378">Hydrolase</keyword>
<evidence type="ECO:0000256" key="1">
    <source>
        <dbReference type="ARBA" id="ARBA00006139"/>
    </source>
</evidence>
<dbReference type="GO" id="GO:0004190">
    <property type="term" value="F:aspartic-type endopeptidase activity"/>
    <property type="evidence" value="ECO:0007669"/>
    <property type="project" value="UniProtKB-UniRule"/>
</dbReference>
<dbReference type="PRINTS" id="PR00781">
    <property type="entry name" value="LIPOSIGPTASE"/>
</dbReference>
<evidence type="ECO:0000256" key="3">
    <source>
        <dbReference type="ARBA" id="ARBA00022670"/>
    </source>
</evidence>
<dbReference type="PROSITE" id="PS00855">
    <property type="entry name" value="SPASE_II"/>
    <property type="match status" value="1"/>
</dbReference>
<feature type="active site" evidence="9">
    <location>
        <position position="144"/>
    </location>
</feature>
<protein>
    <recommendedName>
        <fullName evidence="9">Lipoprotein signal peptidase</fullName>
        <ecNumber evidence="9">3.4.23.36</ecNumber>
    </recommendedName>
    <alternativeName>
        <fullName evidence="9">Prolipoprotein signal peptidase</fullName>
    </alternativeName>
    <alternativeName>
        <fullName evidence="9">Signal peptidase II</fullName>
        <shortName evidence="9">SPase II</shortName>
    </alternativeName>
</protein>
<organism evidence="12 13">
    <name type="scientific">Pedobacter nutrimenti</name>
    <dbReference type="NCBI Taxonomy" id="1241337"/>
    <lineage>
        <taxon>Bacteria</taxon>
        <taxon>Pseudomonadati</taxon>
        <taxon>Bacteroidota</taxon>
        <taxon>Sphingobacteriia</taxon>
        <taxon>Sphingobacteriales</taxon>
        <taxon>Sphingobacteriaceae</taxon>
        <taxon>Pedobacter</taxon>
    </lineage>
</organism>
<name>A0A318UAI5_9SPHI</name>
<dbReference type="UniPathway" id="UPA00665"/>
<dbReference type="Proteomes" id="UP000248198">
    <property type="component" value="Unassembled WGS sequence"/>
</dbReference>
<evidence type="ECO:0000256" key="7">
    <source>
        <dbReference type="ARBA" id="ARBA00022989"/>
    </source>
</evidence>
<reference evidence="12 13" key="1">
    <citation type="submission" date="2018-06" db="EMBL/GenBank/DDBJ databases">
        <title>Genomic Encyclopedia of Archaeal and Bacterial Type Strains, Phase II (KMG-II): from individual species to whole genera.</title>
        <authorList>
            <person name="Goeker M."/>
        </authorList>
    </citation>
    <scope>NUCLEOTIDE SEQUENCE [LARGE SCALE GENOMIC DNA]</scope>
    <source>
        <strain evidence="12 13">DSM 27372</strain>
    </source>
</reference>
<evidence type="ECO:0000256" key="6">
    <source>
        <dbReference type="ARBA" id="ARBA00022801"/>
    </source>
</evidence>
<evidence type="ECO:0000313" key="12">
    <source>
        <dbReference type="EMBL" id="PYF71525.1"/>
    </source>
</evidence>
<feature type="active site" evidence="9">
    <location>
        <position position="126"/>
    </location>
</feature>
<accession>A0A318UAI5</accession>
<comment type="caution">
    <text evidence="12">The sequence shown here is derived from an EMBL/GenBank/DDBJ whole genome shotgun (WGS) entry which is preliminary data.</text>
</comment>
<dbReference type="EC" id="3.4.23.36" evidence="9"/>
<dbReference type="HAMAP" id="MF_00161">
    <property type="entry name" value="LspA"/>
    <property type="match status" value="1"/>
</dbReference>
<keyword evidence="13" id="KW-1185">Reference proteome</keyword>
<evidence type="ECO:0000256" key="9">
    <source>
        <dbReference type="HAMAP-Rule" id="MF_00161"/>
    </source>
</evidence>
<evidence type="ECO:0000256" key="8">
    <source>
        <dbReference type="ARBA" id="ARBA00023136"/>
    </source>
</evidence>
<dbReference type="AlphaFoldDB" id="A0A318UAI5"/>
<dbReference type="NCBIfam" id="TIGR00077">
    <property type="entry name" value="lspA"/>
    <property type="match status" value="1"/>
</dbReference>
<gene>
    <name evidence="9" type="primary">lspA</name>
    <name evidence="12" type="ORF">B0O44_107140</name>
</gene>
<comment type="subcellular location">
    <subcellularLocation>
        <location evidence="9">Cell membrane</location>
        <topology evidence="9">Multi-pass membrane protein</topology>
    </subcellularLocation>
</comment>
<keyword evidence="8 9" id="KW-0472">Membrane</keyword>